<organism evidence="1">
    <name type="scientific">marine metagenome</name>
    <dbReference type="NCBI Taxonomy" id="408172"/>
    <lineage>
        <taxon>unclassified sequences</taxon>
        <taxon>metagenomes</taxon>
        <taxon>ecological metagenomes</taxon>
    </lineage>
</organism>
<evidence type="ECO:0008006" key="2">
    <source>
        <dbReference type="Google" id="ProtNLM"/>
    </source>
</evidence>
<reference evidence="1" key="1">
    <citation type="submission" date="2018-05" db="EMBL/GenBank/DDBJ databases">
        <authorList>
            <person name="Lanie J.A."/>
            <person name="Ng W.-L."/>
            <person name="Kazmierczak K.M."/>
            <person name="Andrzejewski T.M."/>
            <person name="Davidsen T.M."/>
            <person name="Wayne K.J."/>
            <person name="Tettelin H."/>
            <person name="Glass J.I."/>
            <person name="Rusch D."/>
            <person name="Podicherti R."/>
            <person name="Tsui H.-C.T."/>
            <person name="Winkler M.E."/>
        </authorList>
    </citation>
    <scope>NUCLEOTIDE SEQUENCE</scope>
</reference>
<dbReference type="InterPro" id="IPR032710">
    <property type="entry name" value="NTF2-like_dom_sf"/>
</dbReference>
<proteinExistence type="predicted"/>
<dbReference type="SUPFAM" id="SSF54427">
    <property type="entry name" value="NTF2-like"/>
    <property type="match status" value="1"/>
</dbReference>
<dbReference type="EMBL" id="UINC01004488">
    <property type="protein sequence ID" value="SVA14685.1"/>
    <property type="molecule type" value="Genomic_DNA"/>
</dbReference>
<gene>
    <name evidence="1" type="ORF">METZ01_LOCUS67539</name>
</gene>
<sequence length="141" mass="16110">MNKSSSEAVASFERWAAAFNSRDADAMIEEMHFPHIRLAGNEFQTWVTAEDFRNPQDQMTKMLLDEGWHVTLTKSVTAVQSSDQKVHLVIRQSRQRKDGTEYNGFDTLWVFTKIKGKWGVQFRSSFLANAVHGVGASRPQF</sequence>
<dbReference type="AlphaFoldDB" id="A0A381TEW8"/>
<evidence type="ECO:0000313" key="1">
    <source>
        <dbReference type="EMBL" id="SVA14685.1"/>
    </source>
</evidence>
<name>A0A381TEW8_9ZZZZ</name>
<protein>
    <recommendedName>
        <fullName evidence="2">DUF4440 domain-containing protein</fullName>
    </recommendedName>
</protein>
<accession>A0A381TEW8</accession>